<proteinExistence type="predicted"/>
<sequence length="165" mass="19341">MSDTEKNDMLICPYNKAHVVSNLRMPKHLRNCRNSYKRNDIKVCQFNSTHHIAESEYASHLEHCPSKVQTMLLVETSKRKFKNDEETIKNEREKRSKIDNASGNFQSDDEWDNNPQNFQDKSGIDKFNSNIHIVHFQHMTKSKREAATKAHYEKVLNKNCDSELS</sequence>
<keyword evidence="2" id="KW-0863">Zinc-finger</keyword>
<dbReference type="SUPFAM" id="SSF57667">
    <property type="entry name" value="beta-beta-alpha zinc fingers"/>
    <property type="match status" value="1"/>
</dbReference>
<keyword evidence="1" id="KW-0479">Metal-binding</keyword>
<name>A0A1J1J789_9DIPT</name>
<feature type="domain" description="CHHC U11-48K-type" evidence="5">
    <location>
        <begin position="41"/>
        <end position="68"/>
    </location>
</feature>
<dbReference type="Pfam" id="PF05253">
    <property type="entry name" value="zf-U11-48K"/>
    <property type="match status" value="2"/>
</dbReference>
<evidence type="ECO:0000256" key="1">
    <source>
        <dbReference type="ARBA" id="ARBA00022723"/>
    </source>
</evidence>
<dbReference type="GO" id="GO:0008270">
    <property type="term" value="F:zinc ion binding"/>
    <property type="evidence" value="ECO:0007669"/>
    <property type="project" value="UniProtKB-KW"/>
</dbReference>
<dbReference type="InterPro" id="IPR051591">
    <property type="entry name" value="UPF0224_FAM112_RNA_Proc"/>
</dbReference>
<feature type="compositionally biased region" description="Basic and acidic residues" evidence="4">
    <location>
        <begin position="82"/>
        <end position="98"/>
    </location>
</feature>
<reference evidence="6 7" key="1">
    <citation type="submission" date="2015-04" db="EMBL/GenBank/DDBJ databases">
        <authorList>
            <person name="Syromyatnikov M.Y."/>
            <person name="Popov V.N."/>
        </authorList>
    </citation>
    <scope>NUCLEOTIDE SEQUENCE [LARGE SCALE GENOMIC DNA]</scope>
</reference>
<keyword evidence="3" id="KW-0862">Zinc</keyword>
<feature type="region of interest" description="Disordered" evidence="4">
    <location>
        <begin position="82"/>
        <end position="124"/>
    </location>
</feature>
<accession>A0A1J1J789</accession>
<dbReference type="EMBL" id="CVRI01000074">
    <property type="protein sequence ID" value="CRL08256.1"/>
    <property type="molecule type" value="Genomic_DNA"/>
</dbReference>
<organism evidence="6 7">
    <name type="scientific">Clunio marinus</name>
    <dbReference type="NCBI Taxonomy" id="568069"/>
    <lineage>
        <taxon>Eukaryota</taxon>
        <taxon>Metazoa</taxon>
        <taxon>Ecdysozoa</taxon>
        <taxon>Arthropoda</taxon>
        <taxon>Hexapoda</taxon>
        <taxon>Insecta</taxon>
        <taxon>Pterygota</taxon>
        <taxon>Neoptera</taxon>
        <taxon>Endopterygota</taxon>
        <taxon>Diptera</taxon>
        <taxon>Nematocera</taxon>
        <taxon>Chironomoidea</taxon>
        <taxon>Chironomidae</taxon>
        <taxon>Clunio</taxon>
    </lineage>
</organism>
<dbReference type="PROSITE" id="PS51800">
    <property type="entry name" value="ZF_CHHC_U11_48K"/>
    <property type="match status" value="2"/>
</dbReference>
<dbReference type="Proteomes" id="UP000183832">
    <property type="component" value="Unassembled WGS sequence"/>
</dbReference>
<dbReference type="PANTHER" id="PTHR21402:SF5">
    <property type="entry name" value="GAMETOCYTE SPECIFIC FACTOR 1"/>
    <property type="match status" value="1"/>
</dbReference>
<evidence type="ECO:0000256" key="3">
    <source>
        <dbReference type="ARBA" id="ARBA00022833"/>
    </source>
</evidence>
<evidence type="ECO:0000256" key="4">
    <source>
        <dbReference type="SAM" id="MobiDB-lite"/>
    </source>
</evidence>
<evidence type="ECO:0000313" key="7">
    <source>
        <dbReference type="Proteomes" id="UP000183832"/>
    </source>
</evidence>
<evidence type="ECO:0000259" key="5">
    <source>
        <dbReference type="PROSITE" id="PS51800"/>
    </source>
</evidence>
<dbReference type="AlphaFoldDB" id="A0A1J1J789"/>
<dbReference type="OrthoDB" id="5839404at2759"/>
<dbReference type="STRING" id="568069.A0A1J1J789"/>
<dbReference type="InterPro" id="IPR022776">
    <property type="entry name" value="TRM13/UPF0224_CHHC_Znf_dom"/>
</dbReference>
<dbReference type="PANTHER" id="PTHR21402">
    <property type="entry name" value="GAMETOCYTE SPECIFIC FACTOR 1-RELATED"/>
    <property type="match status" value="1"/>
</dbReference>
<keyword evidence="7" id="KW-1185">Reference proteome</keyword>
<evidence type="ECO:0000313" key="6">
    <source>
        <dbReference type="EMBL" id="CRL08256.1"/>
    </source>
</evidence>
<gene>
    <name evidence="6" type="ORF">CLUMA_CG020827</name>
</gene>
<evidence type="ECO:0000256" key="2">
    <source>
        <dbReference type="ARBA" id="ARBA00022771"/>
    </source>
</evidence>
<protein>
    <submittedName>
        <fullName evidence="6">CLUMA_CG020827, isoform A</fullName>
    </submittedName>
</protein>
<feature type="domain" description="CHHC U11-48K-type" evidence="5">
    <location>
        <begin position="9"/>
        <end position="36"/>
    </location>
</feature>
<dbReference type="InterPro" id="IPR036236">
    <property type="entry name" value="Znf_C2H2_sf"/>
</dbReference>